<evidence type="ECO:0000313" key="2">
    <source>
        <dbReference type="EMBL" id="MFC5380922.1"/>
    </source>
</evidence>
<proteinExistence type="predicted"/>
<accession>A0ABW0GM05</accession>
<sequence length="303" mass="33251">MELPPPLTSLALAQDWVLTARQLRAAGLHPSEIQRHVASGRWVRVRRGVYLVEPEKARLMGAWVEARALALRFPGCVVAGLSAARVWQLKQVPSGPPEMVVRPGAALAARHDLRPRQWELGAGDVQVVRGVAVTTVARTLADLACTHDRLDVLPFLDAAVRAGRVTTKELLAIGQGLTGRPGASHVADLWGLVDGRAESGLESKVRLRCVDAELPPDAVQLEVRDHTGRLVARADLGYRLRRRRHGWLLVEADGTEVHAAPAALYRDRHRWNDVSVLDHVSLRFTTVDTIDPFTIPRAIRAAL</sequence>
<dbReference type="Proteomes" id="UP001596122">
    <property type="component" value="Unassembled WGS sequence"/>
</dbReference>
<dbReference type="RefSeq" id="WP_340270774.1">
    <property type="nucleotide sequence ID" value="NZ_JBBEOG010000008.1"/>
</dbReference>
<organism evidence="2 3">
    <name type="scientific">Aquipuribacter nitratireducens</name>
    <dbReference type="NCBI Taxonomy" id="650104"/>
    <lineage>
        <taxon>Bacteria</taxon>
        <taxon>Bacillati</taxon>
        <taxon>Actinomycetota</taxon>
        <taxon>Actinomycetes</taxon>
        <taxon>Micrococcales</taxon>
        <taxon>Intrasporangiaceae</taxon>
        <taxon>Aquipuribacter</taxon>
    </lineage>
</organism>
<evidence type="ECO:0000313" key="3">
    <source>
        <dbReference type="Proteomes" id="UP001596122"/>
    </source>
</evidence>
<reference evidence="3" key="1">
    <citation type="journal article" date="2019" name="Int. J. Syst. Evol. Microbiol.">
        <title>The Global Catalogue of Microorganisms (GCM) 10K type strain sequencing project: providing services to taxonomists for standard genome sequencing and annotation.</title>
        <authorList>
            <consortium name="The Broad Institute Genomics Platform"/>
            <consortium name="The Broad Institute Genome Sequencing Center for Infectious Disease"/>
            <person name="Wu L."/>
            <person name="Ma J."/>
        </authorList>
    </citation>
    <scope>NUCLEOTIDE SEQUENCE [LARGE SCALE GENOMIC DNA]</scope>
    <source>
        <strain evidence="3">CCUG 43114</strain>
    </source>
</reference>
<feature type="domain" description="AbiEi antitoxin N-terminal" evidence="1">
    <location>
        <begin position="14"/>
        <end position="52"/>
    </location>
</feature>
<protein>
    <submittedName>
        <fullName evidence="2">Type IV toxin-antitoxin system AbiEi family antitoxin domain-containing protein</fullName>
    </submittedName>
</protein>
<gene>
    <name evidence="2" type="ORF">ACFPJ6_08975</name>
</gene>
<keyword evidence="3" id="KW-1185">Reference proteome</keyword>
<evidence type="ECO:0000259" key="1">
    <source>
        <dbReference type="Pfam" id="PF13338"/>
    </source>
</evidence>
<name>A0ABW0GM05_9MICO</name>
<dbReference type="EMBL" id="JBHSLD010000007">
    <property type="protein sequence ID" value="MFC5380922.1"/>
    <property type="molecule type" value="Genomic_DNA"/>
</dbReference>
<comment type="caution">
    <text evidence="2">The sequence shown here is derived from an EMBL/GenBank/DDBJ whole genome shotgun (WGS) entry which is preliminary data.</text>
</comment>
<dbReference type="Pfam" id="PF13338">
    <property type="entry name" value="AbiEi_4"/>
    <property type="match status" value="1"/>
</dbReference>
<dbReference type="InterPro" id="IPR025159">
    <property type="entry name" value="AbiEi_N"/>
</dbReference>